<dbReference type="InterPro" id="IPR017871">
    <property type="entry name" value="ABC_transporter-like_CS"/>
</dbReference>
<dbReference type="SMART" id="SM00382">
    <property type="entry name" value="AAA"/>
    <property type="match status" value="2"/>
</dbReference>
<dbReference type="GO" id="GO:0015833">
    <property type="term" value="P:peptide transport"/>
    <property type="evidence" value="ECO:0007669"/>
    <property type="project" value="InterPro"/>
</dbReference>
<name>A0A6F8VAN6_9PROT</name>
<evidence type="ECO:0000259" key="6">
    <source>
        <dbReference type="PROSITE" id="PS50893"/>
    </source>
</evidence>
<organism evidence="7 8">
    <name type="scientific">Sulfurimicrobium lacus</name>
    <dbReference type="NCBI Taxonomy" id="2715678"/>
    <lineage>
        <taxon>Bacteria</taxon>
        <taxon>Pseudomonadati</taxon>
        <taxon>Pseudomonadota</taxon>
        <taxon>Betaproteobacteria</taxon>
        <taxon>Nitrosomonadales</taxon>
        <taxon>Sulfuricellaceae</taxon>
        <taxon>Sulfurimicrobium</taxon>
    </lineage>
</organism>
<dbReference type="PROSITE" id="PS00211">
    <property type="entry name" value="ABC_TRANSPORTER_1"/>
    <property type="match status" value="2"/>
</dbReference>
<dbReference type="InterPro" id="IPR003439">
    <property type="entry name" value="ABC_transporter-like_ATP-bd"/>
</dbReference>
<protein>
    <submittedName>
        <fullName evidence="7">Microcin C ABC transporter ATP-binding protein YejF</fullName>
    </submittedName>
</protein>
<dbReference type="SUPFAM" id="SSF52540">
    <property type="entry name" value="P-loop containing nucleoside triphosphate hydrolases"/>
    <property type="match status" value="2"/>
</dbReference>
<evidence type="ECO:0000256" key="2">
    <source>
        <dbReference type="ARBA" id="ARBA00022448"/>
    </source>
</evidence>
<keyword evidence="2" id="KW-0813">Transport</keyword>
<keyword evidence="3" id="KW-0472">Membrane</keyword>
<dbReference type="PANTHER" id="PTHR43776:SF7">
    <property type="entry name" value="D,D-DIPEPTIDE TRANSPORT ATP-BINDING PROTEIN DDPF-RELATED"/>
    <property type="match status" value="1"/>
</dbReference>
<dbReference type="KEGG" id="slac:SKTS_16100"/>
<reference evidence="8" key="1">
    <citation type="submission" date="2020-03" db="EMBL/GenBank/DDBJ databases">
        <title>Complete genome sequence of sulfur-oxidizing bacterium skT11.</title>
        <authorList>
            <person name="Kanda M."/>
            <person name="Kojima H."/>
            <person name="Fukui M."/>
        </authorList>
    </citation>
    <scope>NUCLEOTIDE SEQUENCE [LARGE SCALE GENOMIC DNA]</scope>
    <source>
        <strain evidence="8">skT11</strain>
    </source>
</reference>
<evidence type="ECO:0000256" key="5">
    <source>
        <dbReference type="ARBA" id="ARBA00022840"/>
    </source>
</evidence>
<dbReference type="GO" id="GO:0055085">
    <property type="term" value="P:transmembrane transport"/>
    <property type="evidence" value="ECO:0007669"/>
    <property type="project" value="UniProtKB-ARBA"/>
</dbReference>
<evidence type="ECO:0000313" key="7">
    <source>
        <dbReference type="EMBL" id="BCB26724.1"/>
    </source>
</evidence>
<dbReference type="FunFam" id="3.40.50.300:FF:000016">
    <property type="entry name" value="Oligopeptide ABC transporter ATP-binding component"/>
    <property type="match status" value="1"/>
</dbReference>
<gene>
    <name evidence="7" type="ORF">SKTS_16100</name>
</gene>
<dbReference type="AlphaFoldDB" id="A0A6F8VAN6"/>
<dbReference type="EMBL" id="AP022853">
    <property type="protein sequence ID" value="BCB26724.1"/>
    <property type="molecule type" value="Genomic_DNA"/>
</dbReference>
<sequence>MAEMNPIPLLEIDRLAVSFGRPGQYADAVREASFSIAQGEKLALVGESGSGKSVTALSILQLHDKRQVSYPSGSIKFQGRELMGLAENELRRIRGRDIAMIFQEPMTSLNPLYTIGDQLLEPLLTHENLSKPAARRRMIELLARTGIPEPDKRFDAYPHMLSGGQRQRVMIAMALACSPKLLIADEPTTALDLTIQAQILELLEDLQKEFSMAVLLITHDLNLVRRFAQRICVMQEGHIVEQAPVAQLFAAPQHPYTQQLLQSQPARLVGPEESAALEGLPALLEASGVNCAFPIKSGFFQRRTGEVRAVDDASLMLRPGETLGLVGESGSGKTTLGMCLLRLQECAGAIRFDGADLSSLSQRQLRPLRRDFQVVFQDPYSSLSPRLTVEQIIGEGLSIHFPQLDKRQRRERIIAIMAEVGLEESMLWRYPHEFSGGQRQRIAIARVAVLEPKLILLDEPTSALDVSVQKQVLELLRRLQQKHGMSYLFITHDLRVIRAMAHRMVVMQNGRIVEAGETEALFAEPKQDYTRMLLQASLLA</sequence>
<feature type="domain" description="ABC transporter" evidence="6">
    <location>
        <begin position="10"/>
        <end position="261"/>
    </location>
</feature>
<dbReference type="InterPro" id="IPR013563">
    <property type="entry name" value="Oligopep_ABC_C"/>
</dbReference>
<keyword evidence="8" id="KW-1185">Reference proteome</keyword>
<keyword evidence="5 7" id="KW-0067">ATP-binding</keyword>
<dbReference type="InterPro" id="IPR027417">
    <property type="entry name" value="P-loop_NTPase"/>
</dbReference>
<proteinExistence type="inferred from homology"/>
<evidence type="ECO:0000256" key="1">
    <source>
        <dbReference type="ARBA" id="ARBA00005417"/>
    </source>
</evidence>
<dbReference type="GO" id="GO:0005524">
    <property type="term" value="F:ATP binding"/>
    <property type="evidence" value="ECO:0007669"/>
    <property type="project" value="UniProtKB-KW"/>
</dbReference>
<dbReference type="NCBIfam" id="NF007739">
    <property type="entry name" value="PRK10419.1"/>
    <property type="match status" value="2"/>
</dbReference>
<evidence type="ECO:0000256" key="4">
    <source>
        <dbReference type="ARBA" id="ARBA00022741"/>
    </source>
</evidence>
<dbReference type="Pfam" id="PF08352">
    <property type="entry name" value="oligo_HPY"/>
    <property type="match status" value="2"/>
</dbReference>
<dbReference type="PANTHER" id="PTHR43776">
    <property type="entry name" value="TRANSPORT ATP-BINDING PROTEIN"/>
    <property type="match status" value="1"/>
</dbReference>
<evidence type="ECO:0000313" key="8">
    <source>
        <dbReference type="Proteomes" id="UP000502260"/>
    </source>
</evidence>
<dbReference type="Pfam" id="PF00005">
    <property type="entry name" value="ABC_tran"/>
    <property type="match status" value="2"/>
</dbReference>
<feature type="domain" description="ABC transporter" evidence="6">
    <location>
        <begin position="295"/>
        <end position="534"/>
    </location>
</feature>
<dbReference type="Proteomes" id="UP000502260">
    <property type="component" value="Chromosome"/>
</dbReference>
<dbReference type="InterPro" id="IPR003593">
    <property type="entry name" value="AAA+_ATPase"/>
</dbReference>
<evidence type="ECO:0000256" key="3">
    <source>
        <dbReference type="ARBA" id="ARBA00022475"/>
    </source>
</evidence>
<dbReference type="InterPro" id="IPR050319">
    <property type="entry name" value="ABC_transp_ATP-bind"/>
</dbReference>
<comment type="similarity">
    <text evidence="1">Belongs to the ABC transporter superfamily.</text>
</comment>
<dbReference type="PROSITE" id="PS50893">
    <property type="entry name" value="ABC_TRANSPORTER_2"/>
    <property type="match status" value="2"/>
</dbReference>
<accession>A0A6F8VAN6</accession>
<dbReference type="GO" id="GO:0016887">
    <property type="term" value="F:ATP hydrolysis activity"/>
    <property type="evidence" value="ECO:0007669"/>
    <property type="project" value="InterPro"/>
</dbReference>
<keyword evidence="4" id="KW-0547">Nucleotide-binding</keyword>
<keyword evidence="3" id="KW-1003">Cell membrane</keyword>
<dbReference type="NCBIfam" id="NF008453">
    <property type="entry name" value="PRK11308.1"/>
    <property type="match status" value="2"/>
</dbReference>
<dbReference type="Gene3D" id="3.40.50.300">
    <property type="entry name" value="P-loop containing nucleotide triphosphate hydrolases"/>
    <property type="match status" value="2"/>
</dbReference>
<dbReference type="CDD" id="cd03257">
    <property type="entry name" value="ABC_NikE_OppD_transporters"/>
    <property type="match status" value="2"/>
</dbReference>